<organism evidence="8 9">
    <name type="scientific">Roseisolibacter agri</name>
    <dbReference type="NCBI Taxonomy" id="2014610"/>
    <lineage>
        <taxon>Bacteria</taxon>
        <taxon>Pseudomonadati</taxon>
        <taxon>Gemmatimonadota</taxon>
        <taxon>Gemmatimonadia</taxon>
        <taxon>Gemmatimonadales</taxon>
        <taxon>Gemmatimonadaceae</taxon>
        <taxon>Roseisolibacter</taxon>
    </lineage>
</organism>
<feature type="transmembrane region" description="Helical" evidence="6">
    <location>
        <begin position="152"/>
        <end position="176"/>
    </location>
</feature>
<keyword evidence="9" id="KW-1185">Reference proteome</keyword>
<dbReference type="Proteomes" id="UP001161325">
    <property type="component" value="Unassembled WGS sequence"/>
</dbReference>
<dbReference type="InterPro" id="IPR013833">
    <property type="entry name" value="Cyt_c_oxidase_su3_a-hlx"/>
</dbReference>
<dbReference type="EMBL" id="BRXS01000001">
    <property type="protein sequence ID" value="GLC23913.1"/>
    <property type="molecule type" value="Genomic_DNA"/>
</dbReference>
<evidence type="ECO:0000256" key="6">
    <source>
        <dbReference type="SAM" id="Phobius"/>
    </source>
</evidence>
<keyword evidence="2 5" id="KW-0812">Transmembrane</keyword>
<evidence type="ECO:0000256" key="3">
    <source>
        <dbReference type="ARBA" id="ARBA00022989"/>
    </source>
</evidence>
<dbReference type="SUPFAM" id="SSF81452">
    <property type="entry name" value="Cytochrome c oxidase subunit III-like"/>
    <property type="match status" value="1"/>
</dbReference>
<dbReference type="GO" id="GO:0022904">
    <property type="term" value="P:respiratory electron transport chain"/>
    <property type="evidence" value="ECO:0007669"/>
    <property type="project" value="InterPro"/>
</dbReference>
<dbReference type="PROSITE" id="PS50253">
    <property type="entry name" value="COX3"/>
    <property type="match status" value="1"/>
</dbReference>
<comment type="similarity">
    <text evidence="5">Belongs to the cytochrome c oxidase subunit 3 family.</text>
</comment>
<dbReference type="GO" id="GO:0005886">
    <property type="term" value="C:plasma membrane"/>
    <property type="evidence" value="ECO:0007669"/>
    <property type="project" value="UniProtKB-SubCell"/>
</dbReference>
<dbReference type="InterPro" id="IPR035973">
    <property type="entry name" value="Cyt_c_oxidase_su3-like_sf"/>
</dbReference>
<evidence type="ECO:0000256" key="4">
    <source>
        <dbReference type="ARBA" id="ARBA00023136"/>
    </source>
</evidence>
<evidence type="ECO:0000256" key="2">
    <source>
        <dbReference type="ARBA" id="ARBA00022692"/>
    </source>
</evidence>
<dbReference type="InterPro" id="IPR000298">
    <property type="entry name" value="Cyt_c_oxidase-like_su3"/>
</dbReference>
<feature type="transmembrane region" description="Helical" evidence="6">
    <location>
        <begin position="112"/>
        <end position="132"/>
    </location>
</feature>
<feature type="transmembrane region" description="Helical" evidence="6">
    <location>
        <begin position="197"/>
        <end position="215"/>
    </location>
</feature>
<feature type="transmembrane region" description="Helical" evidence="6">
    <location>
        <begin position="37"/>
        <end position="60"/>
    </location>
</feature>
<evidence type="ECO:0000256" key="5">
    <source>
        <dbReference type="RuleBase" id="RU003376"/>
    </source>
</evidence>
<name>A0AA37QC07_9BACT</name>
<comment type="caution">
    <text evidence="8">The sequence shown here is derived from an EMBL/GenBank/DDBJ whole genome shotgun (WGS) entry which is preliminary data.</text>
</comment>
<feature type="domain" description="Heme-copper oxidase subunit III family profile" evidence="7">
    <location>
        <begin position="40"/>
        <end position="214"/>
    </location>
</feature>
<evidence type="ECO:0000259" key="7">
    <source>
        <dbReference type="PROSITE" id="PS50253"/>
    </source>
</evidence>
<accession>A0AA37QC07</accession>
<dbReference type="Gene3D" id="1.20.120.80">
    <property type="entry name" value="Cytochrome c oxidase, subunit III, four-helix bundle"/>
    <property type="match status" value="1"/>
</dbReference>
<keyword evidence="4 6" id="KW-0472">Membrane</keyword>
<keyword evidence="3 6" id="KW-1133">Transmembrane helix</keyword>
<sequence length="216" mass="23920">MSPLSPLSPVPPDRRSPDRLTIDVSVLPDTVFGHRGLVWWGTVGFMAIEGTTLAIAAAAYLYLRTNAAEWPPRPTANPDLLIPTITLAVLLLKLIPYGLAERAAKRFDLAGVRRWLVIGSAVGLLALVLRWFDLQALNVRWDTNAYGSGVWLALVAHTSLMATDVLESAVLTAIFFTDRVQPRHFSDVEDTAIYERFLSVAWLLLYLLVFLGPRVL</sequence>
<gene>
    <name evidence="8" type="ORF">rosag_04260</name>
</gene>
<evidence type="ECO:0000256" key="1">
    <source>
        <dbReference type="ARBA" id="ARBA00004141"/>
    </source>
</evidence>
<dbReference type="AlphaFoldDB" id="A0AA37QC07"/>
<protein>
    <submittedName>
        <fullName evidence="8">Cytochrome c oxidase subunit III</fullName>
    </submittedName>
</protein>
<proteinExistence type="inferred from homology"/>
<evidence type="ECO:0000313" key="8">
    <source>
        <dbReference type="EMBL" id="GLC23913.1"/>
    </source>
</evidence>
<dbReference type="GO" id="GO:0004129">
    <property type="term" value="F:cytochrome-c oxidase activity"/>
    <property type="evidence" value="ECO:0007669"/>
    <property type="project" value="InterPro"/>
</dbReference>
<reference evidence="8" key="1">
    <citation type="submission" date="2022-08" db="EMBL/GenBank/DDBJ databases">
        <title>Draft genome sequencing of Roseisolibacter agri AW1220.</title>
        <authorList>
            <person name="Tobiishi Y."/>
            <person name="Tonouchi A."/>
        </authorList>
    </citation>
    <scope>NUCLEOTIDE SEQUENCE</scope>
    <source>
        <strain evidence="8">AW1220</strain>
    </source>
</reference>
<comment type="subcellular location">
    <subcellularLocation>
        <location evidence="5">Cell membrane</location>
        <topology evidence="5">Multi-pass membrane protein</topology>
    </subcellularLocation>
    <subcellularLocation>
        <location evidence="1">Membrane</location>
        <topology evidence="1">Multi-pass membrane protein</topology>
    </subcellularLocation>
</comment>
<evidence type="ECO:0000313" key="9">
    <source>
        <dbReference type="Proteomes" id="UP001161325"/>
    </source>
</evidence>